<dbReference type="GO" id="GO:0006351">
    <property type="term" value="P:DNA-templated transcription"/>
    <property type="evidence" value="ECO:0007669"/>
    <property type="project" value="TreeGrafter"/>
</dbReference>
<dbReference type="InterPro" id="IPR036390">
    <property type="entry name" value="WH_DNA-bd_sf"/>
</dbReference>
<comment type="similarity">
    <text evidence="1">Belongs to the LysR transcriptional regulatory family.</text>
</comment>
<dbReference type="Pfam" id="PF00126">
    <property type="entry name" value="HTH_1"/>
    <property type="match status" value="1"/>
</dbReference>
<evidence type="ECO:0000259" key="5">
    <source>
        <dbReference type="PROSITE" id="PS50931"/>
    </source>
</evidence>
<accession>A0A366FKS8</accession>
<protein>
    <submittedName>
        <fullName evidence="6">DNA-binding transcriptional LysR family regulator</fullName>
    </submittedName>
</protein>
<dbReference type="Gene3D" id="3.40.190.290">
    <property type="match status" value="1"/>
</dbReference>
<evidence type="ECO:0000313" key="6">
    <source>
        <dbReference type="EMBL" id="RBP14325.1"/>
    </source>
</evidence>
<evidence type="ECO:0000313" key="7">
    <source>
        <dbReference type="Proteomes" id="UP000253529"/>
    </source>
</evidence>
<proteinExistence type="inferred from homology"/>
<dbReference type="EMBL" id="QNRK01000009">
    <property type="protein sequence ID" value="RBP14325.1"/>
    <property type="molecule type" value="Genomic_DNA"/>
</dbReference>
<dbReference type="Gene3D" id="1.10.10.10">
    <property type="entry name" value="Winged helix-like DNA-binding domain superfamily/Winged helix DNA-binding domain"/>
    <property type="match status" value="1"/>
</dbReference>
<dbReference type="AlphaFoldDB" id="A0A366FKS8"/>
<dbReference type="PROSITE" id="PS50931">
    <property type="entry name" value="HTH_LYSR"/>
    <property type="match status" value="1"/>
</dbReference>
<evidence type="ECO:0000256" key="2">
    <source>
        <dbReference type="ARBA" id="ARBA00023015"/>
    </source>
</evidence>
<dbReference type="OrthoDB" id="9786526at2"/>
<evidence type="ECO:0000256" key="3">
    <source>
        <dbReference type="ARBA" id="ARBA00023125"/>
    </source>
</evidence>
<dbReference type="PRINTS" id="PR00039">
    <property type="entry name" value="HTHLYSR"/>
</dbReference>
<evidence type="ECO:0000256" key="4">
    <source>
        <dbReference type="ARBA" id="ARBA00023163"/>
    </source>
</evidence>
<comment type="caution">
    <text evidence="6">The sequence shown here is derived from an EMBL/GenBank/DDBJ whole genome shotgun (WGS) entry which is preliminary data.</text>
</comment>
<keyword evidence="7" id="KW-1185">Reference proteome</keyword>
<dbReference type="GO" id="GO:0003700">
    <property type="term" value="F:DNA-binding transcription factor activity"/>
    <property type="evidence" value="ECO:0007669"/>
    <property type="project" value="InterPro"/>
</dbReference>
<keyword evidence="2" id="KW-0805">Transcription regulation</keyword>
<sequence>MTDRLLALRIFVRTAHSGSFSRAGRDLGLSQPSISRILAQLEAEVGARLLVRTTRAVTLTEAGADYLARVEPLLAALEEADHVARGTGELRGLVRVAVSSSFGVREVIPRLPKFLELHPALRIDLGINDQRQDLIVDGVDVALRLGSLPDSSVVARKLSEAPRVLAASPAYLARRGRPRNPEDLASHAVIIGPGGASGPNAWTFRKSGQTRSVRVEGQLTTAVNEAAVAGAVAGLGITLTSLWGCRAEIERGDLTRIMEDWTMAPVEAHALFPSGRAASPAARAFIDYLAAEL</sequence>
<keyword evidence="3 6" id="KW-0238">DNA-binding</keyword>
<dbReference type="SUPFAM" id="SSF46785">
    <property type="entry name" value="Winged helix' DNA-binding domain"/>
    <property type="match status" value="1"/>
</dbReference>
<dbReference type="InterPro" id="IPR058163">
    <property type="entry name" value="LysR-type_TF_proteobact-type"/>
</dbReference>
<dbReference type="PANTHER" id="PTHR30537:SF5">
    <property type="entry name" value="HTH-TYPE TRANSCRIPTIONAL ACTIVATOR TTDR-RELATED"/>
    <property type="match status" value="1"/>
</dbReference>
<dbReference type="PANTHER" id="PTHR30537">
    <property type="entry name" value="HTH-TYPE TRANSCRIPTIONAL REGULATOR"/>
    <property type="match status" value="1"/>
</dbReference>
<dbReference type="Proteomes" id="UP000253529">
    <property type="component" value="Unassembled WGS sequence"/>
</dbReference>
<dbReference type="InterPro" id="IPR005119">
    <property type="entry name" value="LysR_subst-bd"/>
</dbReference>
<dbReference type="SUPFAM" id="SSF53850">
    <property type="entry name" value="Periplasmic binding protein-like II"/>
    <property type="match status" value="1"/>
</dbReference>
<feature type="domain" description="HTH lysR-type" evidence="5">
    <location>
        <begin position="1"/>
        <end position="60"/>
    </location>
</feature>
<dbReference type="RefSeq" id="WP_113889010.1">
    <property type="nucleotide sequence ID" value="NZ_QNRK01000009.1"/>
</dbReference>
<organism evidence="6 7">
    <name type="scientific">Roseiarcus fermentans</name>
    <dbReference type="NCBI Taxonomy" id="1473586"/>
    <lineage>
        <taxon>Bacteria</taxon>
        <taxon>Pseudomonadati</taxon>
        <taxon>Pseudomonadota</taxon>
        <taxon>Alphaproteobacteria</taxon>
        <taxon>Hyphomicrobiales</taxon>
        <taxon>Roseiarcaceae</taxon>
        <taxon>Roseiarcus</taxon>
    </lineage>
</organism>
<dbReference type="Pfam" id="PF03466">
    <property type="entry name" value="LysR_substrate"/>
    <property type="match status" value="1"/>
</dbReference>
<dbReference type="FunFam" id="1.10.10.10:FF:000001">
    <property type="entry name" value="LysR family transcriptional regulator"/>
    <property type="match status" value="1"/>
</dbReference>
<dbReference type="InterPro" id="IPR036388">
    <property type="entry name" value="WH-like_DNA-bd_sf"/>
</dbReference>
<reference evidence="6 7" key="1">
    <citation type="submission" date="2018-06" db="EMBL/GenBank/DDBJ databases">
        <title>Genomic Encyclopedia of Type Strains, Phase IV (KMG-IV): sequencing the most valuable type-strain genomes for metagenomic binning, comparative biology and taxonomic classification.</title>
        <authorList>
            <person name="Goeker M."/>
        </authorList>
    </citation>
    <scope>NUCLEOTIDE SEQUENCE [LARGE SCALE GENOMIC DNA]</scope>
    <source>
        <strain evidence="6 7">DSM 24875</strain>
    </source>
</reference>
<name>A0A366FKS8_9HYPH</name>
<keyword evidence="4" id="KW-0804">Transcription</keyword>
<dbReference type="InterPro" id="IPR000847">
    <property type="entry name" value="LysR_HTH_N"/>
</dbReference>
<dbReference type="CDD" id="cd08422">
    <property type="entry name" value="PBP2_CrgA_like"/>
    <property type="match status" value="1"/>
</dbReference>
<dbReference type="GO" id="GO:0043565">
    <property type="term" value="F:sequence-specific DNA binding"/>
    <property type="evidence" value="ECO:0007669"/>
    <property type="project" value="TreeGrafter"/>
</dbReference>
<evidence type="ECO:0000256" key="1">
    <source>
        <dbReference type="ARBA" id="ARBA00009437"/>
    </source>
</evidence>
<gene>
    <name evidence="6" type="ORF">DFR50_10978</name>
</gene>